<dbReference type="InterPro" id="IPR036692">
    <property type="entry name" value="Shew3726-like_sf"/>
</dbReference>
<comment type="caution">
    <text evidence="1">The sequence shown here is derived from an EMBL/GenBank/DDBJ whole genome shotgun (WGS) entry which is preliminary data.</text>
</comment>
<dbReference type="Proteomes" id="UP001321125">
    <property type="component" value="Unassembled WGS sequence"/>
</dbReference>
<proteinExistence type="predicted"/>
<keyword evidence="2" id="KW-1185">Reference proteome</keyword>
<dbReference type="RefSeq" id="WP_268902169.1">
    <property type="nucleotide sequence ID" value="NZ_JAKNQU010000006.1"/>
</dbReference>
<dbReference type="EMBL" id="JAKNQU010000006">
    <property type="protein sequence ID" value="MCZ0928403.1"/>
    <property type="molecule type" value="Genomic_DNA"/>
</dbReference>
<dbReference type="SUPFAM" id="SSF160272">
    <property type="entry name" value="Shew3726-like"/>
    <property type="match status" value="1"/>
</dbReference>
<sequence length="86" mass="9563">MNIEFTGAYAQNENFGINFQAKVDGQFISCVVTTEALQDINPSARMDEAEQQYLDNQSQLEAIAEEKIQSGQVQNGKIYISQSDVV</sequence>
<organism evidence="1 2">
    <name type="scientific">Vreelandella janggokensis</name>
    <dbReference type="NCBI Taxonomy" id="370767"/>
    <lineage>
        <taxon>Bacteria</taxon>
        <taxon>Pseudomonadati</taxon>
        <taxon>Pseudomonadota</taxon>
        <taxon>Gammaproteobacteria</taxon>
        <taxon>Oceanospirillales</taxon>
        <taxon>Halomonadaceae</taxon>
        <taxon>Vreelandella</taxon>
    </lineage>
</organism>
<accession>A0ABT4IZ29</accession>
<reference evidence="1 2" key="1">
    <citation type="submission" date="2022-02" db="EMBL/GenBank/DDBJ databases">
        <title>Study of halophilic communities from a Mexican lake.</title>
        <authorList>
            <person name="Hernandez-Soto L.M."/>
            <person name="Martinez-Abarca F."/>
            <person name="Ramirez-Saad H.C."/>
            <person name="Aguirre-Garrido J.F."/>
        </authorList>
    </citation>
    <scope>NUCLEOTIDE SEQUENCE [LARGE SCALE GENOMIC DNA]</scope>
    <source>
        <strain evidence="1 2">Hjan13</strain>
    </source>
</reference>
<dbReference type="Gene3D" id="3.30.160.140">
    <property type="entry name" value="Shew3726-like"/>
    <property type="match status" value="1"/>
</dbReference>
<name>A0ABT4IZ29_9GAMM</name>
<gene>
    <name evidence="1" type="ORF">L0635_15100</name>
</gene>
<dbReference type="InterPro" id="IPR009962">
    <property type="entry name" value="DUF1488"/>
</dbReference>
<protein>
    <submittedName>
        <fullName evidence="1">DUF1488 domain-containing protein</fullName>
    </submittedName>
</protein>
<evidence type="ECO:0000313" key="2">
    <source>
        <dbReference type="Proteomes" id="UP001321125"/>
    </source>
</evidence>
<evidence type="ECO:0000313" key="1">
    <source>
        <dbReference type="EMBL" id="MCZ0928403.1"/>
    </source>
</evidence>
<dbReference type="Pfam" id="PF07369">
    <property type="entry name" value="DUF1488"/>
    <property type="match status" value="1"/>
</dbReference>